<comment type="caution">
    <text evidence="1">The sequence shown here is derived from an EMBL/GenBank/DDBJ whole genome shotgun (WGS) entry which is preliminary data.</text>
</comment>
<dbReference type="AlphaFoldDB" id="A0A7V3J916"/>
<name>A0A7V3J916_UNCC3</name>
<accession>A0A7V3J916</accession>
<organism evidence="1">
    <name type="scientific">candidate division CPR3 bacterium</name>
    <dbReference type="NCBI Taxonomy" id="2268181"/>
    <lineage>
        <taxon>Bacteria</taxon>
        <taxon>Bacteria division CPR3</taxon>
    </lineage>
</organism>
<reference evidence="1" key="1">
    <citation type="journal article" date="2020" name="mSystems">
        <title>Genome- and Community-Level Interaction Insights into Carbon Utilization and Element Cycling Functions of Hydrothermarchaeota in Hydrothermal Sediment.</title>
        <authorList>
            <person name="Zhou Z."/>
            <person name="Liu Y."/>
            <person name="Xu W."/>
            <person name="Pan J."/>
            <person name="Luo Z.H."/>
            <person name="Li M."/>
        </authorList>
    </citation>
    <scope>NUCLEOTIDE SEQUENCE [LARGE SCALE GENOMIC DNA]</scope>
    <source>
        <strain evidence="1">SpSt-757</strain>
    </source>
</reference>
<protein>
    <submittedName>
        <fullName evidence="1">Uncharacterized protein</fullName>
    </submittedName>
</protein>
<evidence type="ECO:0000313" key="1">
    <source>
        <dbReference type="EMBL" id="HFZ08581.1"/>
    </source>
</evidence>
<gene>
    <name evidence="1" type="ORF">ENV41_00405</name>
</gene>
<dbReference type="EMBL" id="DTGG01000018">
    <property type="protein sequence ID" value="HFZ08581.1"/>
    <property type="molecule type" value="Genomic_DNA"/>
</dbReference>
<sequence>MAENDSSFVILIDTNAMSALSIYVESCSAVNTELGAGIEDLKEKFKKKIEREEVKFEEYLELSGRCGAKAGFDLFWYLKNKNTELSNNVKIYFSFFSQVELFGVFLDRVFDHKLTRQGVPYRIRKKKPFRVQIGFNYQEEVVDFWEEIKDKLMEQGIKFEVPEYESHSEFLKDAMQVLKIVSKYLALETMDLYLYATGISLRVDEIYTHDDDFRKIINNIREDPNWKNIFNSIQKDLIEKNRSFYMEFESKGKITLPKGVPHEPH</sequence>
<proteinExistence type="predicted"/>